<organism evidence="16 17">
    <name type="scientific">Thalassotalea piscium</name>
    <dbReference type="NCBI Taxonomy" id="1230533"/>
    <lineage>
        <taxon>Bacteria</taxon>
        <taxon>Pseudomonadati</taxon>
        <taxon>Pseudomonadota</taxon>
        <taxon>Gammaproteobacteria</taxon>
        <taxon>Alteromonadales</taxon>
        <taxon>Colwelliaceae</taxon>
        <taxon>Thalassotalea</taxon>
    </lineage>
</organism>
<evidence type="ECO:0000313" key="16">
    <source>
        <dbReference type="EMBL" id="MBB6544976.1"/>
    </source>
</evidence>
<evidence type="ECO:0000259" key="13">
    <source>
        <dbReference type="Pfam" id="PF01433"/>
    </source>
</evidence>
<evidence type="ECO:0000256" key="1">
    <source>
        <dbReference type="ARBA" id="ARBA00000098"/>
    </source>
</evidence>
<evidence type="ECO:0000256" key="9">
    <source>
        <dbReference type="ARBA" id="ARBA00022801"/>
    </source>
</evidence>
<evidence type="ECO:0000256" key="3">
    <source>
        <dbReference type="ARBA" id="ARBA00010136"/>
    </source>
</evidence>
<dbReference type="PANTHER" id="PTHR11533">
    <property type="entry name" value="PROTEASE M1 ZINC METALLOPROTEASE"/>
    <property type="match status" value="1"/>
</dbReference>
<comment type="caution">
    <text evidence="16">The sequence shown here is derived from an EMBL/GenBank/DDBJ whole genome shotgun (WGS) entry which is preliminary data.</text>
</comment>
<comment type="cofactor">
    <cofactor evidence="2">
        <name>Zn(2+)</name>
        <dbReference type="ChEBI" id="CHEBI:29105"/>
    </cofactor>
</comment>
<comment type="catalytic activity">
    <reaction evidence="1">
        <text>Release of an N-terminal amino acid, Xaa-|-Yaa- from a peptide, amide or arylamide. Xaa is preferably Ala, but may be most amino acids including Pro (slow action). When a terminal hydrophobic residue is followed by a prolyl residue, the two may be released as an intact Xaa-Pro dipeptide.</text>
        <dbReference type="EC" id="3.4.11.2"/>
    </reaction>
</comment>
<dbReference type="PANTHER" id="PTHR11533:SF174">
    <property type="entry name" value="PUROMYCIN-SENSITIVE AMINOPEPTIDASE-RELATED"/>
    <property type="match status" value="1"/>
</dbReference>
<evidence type="ECO:0000259" key="14">
    <source>
        <dbReference type="Pfam" id="PF11838"/>
    </source>
</evidence>
<keyword evidence="9 16" id="KW-0378">Hydrolase</keyword>
<dbReference type="GO" id="GO:0070006">
    <property type="term" value="F:metalloaminopeptidase activity"/>
    <property type="evidence" value="ECO:0007669"/>
    <property type="project" value="TreeGrafter"/>
</dbReference>
<dbReference type="EMBL" id="JACHHU010000042">
    <property type="protein sequence ID" value="MBB6544976.1"/>
    <property type="molecule type" value="Genomic_DNA"/>
</dbReference>
<dbReference type="AlphaFoldDB" id="A0A7X0NKB1"/>
<evidence type="ECO:0000256" key="4">
    <source>
        <dbReference type="ARBA" id="ARBA00012564"/>
    </source>
</evidence>
<evidence type="ECO:0000256" key="8">
    <source>
        <dbReference type="ARBA" id="ARBA00022723"/>
    </source>
</evidence>
<dbReference type="Pfam" id="PF01433">
    <property type="entry name" value="Peptidase_M1"/>
    <property type="match status" value="1"/>
</dbReference>
<evidence type="ECO:0000256" key="6">
    <source>
        <dbReference type="ARBA" id="ARBA00022438"/>
    </source>
</evidence>
<keyword evidence="6 16" id="KW-0031">Aminopeptidase</keyword>
<dbReference type="InterPro" id="IPR042097">
    <property type="entry name" value="Aminopeptidase_N-like_N_sf"/>
</dbReference>
<gene>
    <name evidence="16" type="ORF">HNQ55_003512</name>
</gene>
<dbReference type="InterPro" id="IPR001930">
    <property type="entry name" value="Peptidase_M1"/>
</dbReference>
<keyword evidence="17" id="KW-1185">Reference proteome</keyword>
<keyword evidence="11" id="KW-0482">Metalloprotease</keyword>
<keyword evidence="10" id="KW-0862">Zinc</keyword>
<comment type="similarity">
    <text evidence="3">Belongs to the peptidase M1 family.</text>
</comment>
<dbReference type="InterPro" id="IPR024571">
    <property type="entry name" value="ERAP1-like_C_dom"/>
</dbReference>
<dbReference type="Gene3D" id="2.60.40.1730">
    <property type="entry name" value="tricorn interacting facor f3 domain"/>
    <property type="match status" value="1"/>
</dbReference>
<dbReference type="NCBIfam" id="TIGR02412">
    <property type="entry name" value="pepN_strep_liv"/>
    <property type="match status" value="1"/>
</dbReference>
<dbReference type="Proteomes" id="UP000537141">
    <property type="component" value="Unassembled WGS sequence"/>
</dbReference>
<evidence type="ECO:0000313" key="17">
    <source>
        <dbReference type="Proteomes" id="UP000537141"/>
    </source>
</evidence>
<dbReference type="PROSITE" id="PS51257">
    <property type="entry name" value="PROKAR_LIPOPROTEIN"/>
    <property type="match status" value="1"/>
</dbReference>
<evidence type="ECO:0000259" key="15">
    <source>
        <dbReference type="Pfam" id="PF17900"/>
    </source>
</evidence>
<dbReference type="GO" id="GO:0005615">
    <property type="term" value="C:extracellular space"/>
    <property type="evidence" value="ECO:0007669"/>
    <property type="project" value="TreeGrafter"/>
</dbReference>
<dbReference type="FunFam" id="1.10.390.10:FF:000006">
    <property type="entry name" value="Puromycin-sensitive aminopeptidase"/>
    <property type="match status" value="1"/>
</dbReference>
<dbReference type="InterPro" id="IPR050344">
    <property type="entry name" value="Peptidase_M1_aminopeptidases"/>
</dbReference>
<dbReference type="PRINTS" id="PR00756">
    <property type="entry name" value="ALADIPTASE"/>
</dbReference>
<dbReference type="GO" id="GO:0006508">
    <property type="term" value="P:proteolysis"/>
    <property type="evidence" value="ECO:0007669"/>
    <property type="project" value="UniProtKB-KW"/>
</dbReference>
<feature type="domain" description="Aminopeptidase N-like N-terminal" evidence="15">
    <location>
        <begin position="67"/>
        <end position="233"/>
    </location>
</feature>
<feature type="signal peptide" evidence="12">
    <location>
        <begin position="1"/>
        <end position="23"/>
    </location>
</feature>
<keyword evidence="8" id="KW-0479">Metal-binding</keyword>
<accession>A0A7X0NKB1</accession>
<dbReference type="SUPFAM" id="SSF63737">
    <property type="entry name" value="Leukotriene A4 hydrolase N-terminal domain"/>
    <property type="match status" value="1"/>
</dbReference>
<evidence type="ECO:0000256" key="7">
    <source>
        <dbReference type="ARBA" id="ARBA00022670"/>
    </source>
</evidence>
<dbReference type="SUPFAM" id="SSF55486">
    <property type="entry name" value="Metalloproteases ('zincins'), catalytic domain"/>
    <property type="match status" value="1"/>
</dbReference>
<name>A0A7X0NKB1_9GAMM</name>
<dbReference type="InterPro" id="IPR027268">
    <property type="entry name" value="Peptidase_M4/M1_CTD_sf"/>
</dbReference>
<dbReference type="GO" id="GO:0016020">
    <property type="term" value="C:membrane"/>
    <property type="evidence" value="ECO:0007669"/>
    <property type="project" value="TreeGrafter"/>
</dbReference>
<dbReference type="InterPro" id="IPR012778">
    <property type="entry name" value="Pept_M1_aminopeptidase"/>
</dbReference>
<evidence type="ECO:0000256" key="11">
    <source>
        <dbReference type="ARBA" id="ARBA00023049"/>
    </source>
</evidence>
<evidence type="ECO:0000256" key="5">
    <source>
        <dbReference type="ARBA" id="ARBA00015611"/>
    </source>
</evidence>
<dbReference type="GO" id="GO:0008270">
    <property type="term" value="F:zinc ion binding"/>
    <property type="evidence" value="ECO:0007669"/>
    <property type="project" value="InterPro"/>
</dbReference>
<dbReference type="Pfam" id="PF17900">
    <property type="entry name" value="Peptidase_M1_N"/>
    <property type="match status" value="1"/>
</dbReference>
<keyword evidence="7" id="KW-0645">Protease</keyword>
<dbReference type="InterPro" id="IPR045357">
    <property type="entry name" value="Aminopeptidase_N-like_N"/>
</dbReference>
<dbReference type="Gene3D" id="1.10.390.10">
    <property type="entry name" value="Neutral Protease Domain 2"/>
    <property type="match status" value="1"/>
</dbReference>
<dbReference type="GO" id="GO:0016285">
    <property type="term" value="F:alanyl aminopeptidase activity"/>
    <property type="evidence" value="ECO:0007669"/>
    <property type="project" value="UniProtKB-EC"/>
</dbReference>
<evidence type="ECO:0000256" key="10">
    <source>
        <dbReference type="ARBA" id="ARBA00022833"/>
    </source>
</evidence>
<dbReference type="GO" id="GO:0043171">
    <property type="term" value="P:peptide catabolic process"/>
    <property type="evidence" value="ECO:0007669"/>
    <property type="project" value="TreeGrafter"/>
</dbReference>
<feature type="chain" id="PRO_5031281816" description="Aminopeptidase N" evidence="12">
    <location>
        <begin position="24"/>
        <end position="895"/>
    </location>
</feature>
<dbReference type="Pfam" id="PF11838">
    <property type="entry name" value="ERAP1_C"/>
    <property type="match status" value="1"/>
</dbReference>
<dbReference type="FunFam" id="2.60.40.1730:FF:000010">
    <property type="entry name" value="Putative aminopeptidase N"/>
    <property type="match status" value="1"/>
</dbReference>
<feature type="domain" description="Peptidase M1 membrane alanine aminopeptidase" evidence="13">
    <location>
        <begin position="273"/>
        <end position="486"/>
    </location>
</feature>
<dbReference type="InterPro" id="IPR014782">
    <property type="entry name" value="Peptidase_M1_dom"/>
</dbReference>
<sequence>MRSSLLMIIVSTFVLSACNQASNSDQNNINKDVITDSEIPTFSVRANNAHLSEAQAMQRSKRVSDVDYKLTFELTGEESFSATSVINFQLNDASSPLTVDLNEASINKLTVNGKDVTADYNNWFITLAPADLNTGKNSVAVSFTRKHSTNGEGLHRFVDPVDGKVYLYSHFEPAAAQQMFALFDQPDLKANYQMTVTSPANWHVLSAMKETRSEIKGDKKVWYFDRTLKLSPYNFSLHAGPYHKWEDNTGKYPLRLFVRQSVEQQVVPQDWFNYTHKGLAFFEDYYGVDYPFRKYDQVLVPDFIYGAMENAAAITFGEGGFLTNGEMSQSQKQRLASVIMHEMAHQWFGNLVTMKWWNGLWLNESFAAFMATLATAEATEFDNAWRSFYAYGKQSAYRQDQQITTHPIEVPIPSSANAFDNIDAITYSKGASTLNQLRHLLGETTFRRGIHNYLAKNAYQNAELDDFIESLADASGKNLDNWKQEWLYKAGVNTIQSNFACENGKITEFNLLQTADENFPTLREQHVQVALFSIDKKGLNLTENVAVTYRGNTTSVAPLIGSKCPDLVYPNYQDWGFVKVNLDAKSFETAKSNLSKVDDPLLRSMLWQALWDSVRDGQLPLNDFIDTAIANAPLETDYTILGQALSQIAQSASYIKNIYTMEHSYVQETLQKLEKMAWDNTLANINDTNKLRRWFGYYQSFATSDKGMNTLVALLNGDQSIENLTINQDLRWGIIRHLNRYQHPQALALLEKEQQADNSDTGIKSAISAQVIRPDTATKTLWLANIHATENPMPYAKLRAAMGAMYPSEQTALNELTADSRIAMLAEVDKAHDHVFMRTYAGTMIPTSCTTESVARLEKAIADNKDLSTGTKRALLVAHQNNKRCLVIKNKISIK</sequence>
<evidence type="ECO:0000256" key="2">
    <source>
        <dbReference type="ARBA" id="ARBA00001947"/>
    </source>
</evidence>
<proteinExistence type="inferred from homology"/>
<evidence type="ECO:0000256" key="12">
    <source>
        <dbReference type="SAM" id="SignalP"/>
    </source>
</evidence>
<dbReference type="CDD" id="cd09602">
    <property type="entry name" value="M1_APN"/>
    <property type="match status" value="1"/>
</dbReference>
<dbReference type="EC" id="3.4.11.2" evidence="4"/>
<dbReference type="GO" id="GO:0042277">
    <property type="term" value="F:peptide binding"/>
    <property type="evidence" value="ECO:0007669"/>
    <property type="project" value="TreeGrafter"/>
</dbReference>
<protein>
    <recommendedName>
        <fullName evidence="5">Aminopeptidase N</fullName>
        <ecNumber evidence="4">3.4.11.2</ecNumber>
    </recommendedName>
</protein>
<dbReference type="RefSeq" id="WP_221435279.1">
    <property type="nucleotide sequence ID" value="NZ_AP027362.1"/>
</dbReference>
<feature type="domain" description="ERAP1-like C-terminal" evidence="14">
    <location>
        <begin position="567"/>
        <end position="878"/>
    </location>
</feature>
<dbReference type="GO" id="GO:0005737">
    <property type="term" value="C:cytoplasm"/>
    <property type="evidence" value="ECO:0007669"/>
    <property type="project" value="TreeGrafter"/>
</dbReference>
<reference evidence="16 17" key="1">
    <citation type="submission" date="2020-08" db="EMBL/GenBank/DDBJ databases">
        <title>Genomic Encyclopedia of Type Strains, Phase IV (KMG-IV): sequencing the most valuable type-strain genomes for metagenomic binning, comparative biology and taxonomic classification.</title>
        <authorList>
            <person name="Goeker M."/>
        </authorList>
    </citation>
    <scope>NUCLEOTIDE SEQUENCE [LARGE SCALE GENOMIC DNA]</scope>
    <source>
        <strain evidence="16 17">DSM 26287</strain>
    </source>
</reference>
<keyword evidence="12" id="KW-0732">Signal</keyword>